<dbReference type="Proteomes" id="UP000808337">
    <property type="component" value="Unassembled WGS sequence"/>
</dbReference>
<dbReference type="PANTHER" id="PTHR30069">
    <property type="entry name" value="TONB-DEPENDENT OUTER MEMBRANE RECEPTOR"/>
    <property type="match status" value="1"/>
</dbReference>
<feature type="domain" description="TonB-dependent receptor-like beta-barrel" evidence="11">
    <location>
        <begin position="296"/>
        <end position="708"/>
    </location>
</feature>
<evidence type="ECO:0000313" key="12">
    <source>
        <dbReference type="EMBL" id="MBK9983054.1"/>
    </source>
</evidence>
<dbReference type="GO" id="GO:0009279">
    <property type="term" value="C:cell outer membrane"/>
    <property type="evidence" value="ECO:0007669"/>
    <property type="project" value="UniProtKB-SubCell"/>
</dbReference>
<evidence type="ECO:0000256" key="8">
    <source>
        <dbReference type="ARBA" id="ARBA00023170"/>
    </source>
</evidence>
<dbReference type="Pfam" id="PF13715">
    <property type="entry name" value="CarbopepD_reg_2"/>
    <property type="match status" value="1"/>
</dbReference>
<dbReference type="Pfam" id="PF00593">
    <property type="entry name" value="TonB_dep_Rec_b-barrel"/>
    <property type="match status" value="1"/>
</dbReference>
<feature type="chain" id="PRO_5039689793" evidence="10">
    <location>
        <begin position="21"/>
        <end position="750"/>
    </location>
</feature>
<dbReference type="PANTHER" id="PTHR30069:SF29">
    <property type="entry name" value="HEMOGLOBIN AND HEMOGLOBIN-HAPTOGLOBIN-BINDING PROTEIN 1-RELATED"/>
    <property type="match status" value="1"/>
</dbReference>
<dbReference type="AlphaFoldDB" id="A0A9D7SVT5"/>
<evidence type="ECO:0000256" key="7">
    <source>
        <dbReference type="ARBA" id="ARBA00023136"/>
    </source>
</evidence>
<dbReference type="InterPro" id="IPR039426">
    <property type="entry name" value="TonB-dep_rcpt-like"/>
</dbReference>
<dbReference type="GO" id="GO:0015344">
    <property type="term" value="F:siderophore uptake transmembrane transporter activity"/>
    <property type="evidence" value="ECO:0007669"/>
    <property type="project" value="TreeGrafter"/>
</dbReference>
<dbReference type="SUPFAM" id="SSF56935">
    <property type="entry name" value="Porins"/>
    <property type="match status" value="1"/>
</dbReference>
<dbReference type="Gene3D" id="2.40.170.20">
    <property type="entry name" value="TonB-dependent receptor, beta-barrel domain"/>
    <property type="match status" value="1"/>
</dbReference>
<dbReference type="EMBL" id="JADKGY010000008">
    <property type="protein sequence ID" value="MBK9983054.1"/>
    <property type="molecule type" value="Genomic_DNA"/>
</dbReference>
<comment type="subcellular location">
    <subcellularLocation>
        <location evidence="1">Cell outer membrane</location>
        <topology evidence="1">Multi-pass membrane protein</topology>
    </subcellularLocation>
</comment>
<evidence type="ECO:0000256" key="2">
    <source>
        <dbReference type="ARBA" id="ARBA00022448"/>
    </source>
</evidence>
<keyword evidence="3" id="KW-1134">Transmembrane beta strand</keyword>
<gene>
    <name evidence="12" type="ORF">IPP15_11635</name>
</gene>
<keyword evidence="9" id="KW-0998">Cell outer membrane</keyword>
<dbReference type="GO" id="GO:0044718">
    <property type="term" value="P:siderophore transmembrane transport"/>
    <property type="evidence" value="ECO:0007669"/>
    <property type="project" value="TreeGrafter"/>
</dbReference>
<dbReference type="InterPro" id="IPR000531">
    <property type="entry name" value="Beta-barrel_TonB"/>
</dbReference>
<evidence type="ECO:0000256" key="6">
    <source>
        <dbReference type="ARBA" id="ARBA00023077"/>
    </source>
</evidence>
<sequence length="750" mass="84872">MRILFLLCLASFCLMKEASAQDISVRGVVMEESQEGTLAPLEFVQVFWLQSRKNTTTDSTGYFFIARTHEDGDQLVFVYLGYDPDTVTVESGKYMSVVFKEQNNVLGEVVVAHHKRTTEVSFLDPLQVQNISKEELFKAACCNLSESFETNATVDVSFTDAVTGAKEIQMLGLSGKYSLISQEQMQGIRGIAIPFGLLYTPGAWIESIQISKGAGSVVQGYESMTGQINVELRKPNIGDKFLINGYFNEAYRSELNMFKRFQLSPVLSTALFGHYSLFPVKHDRNGDGFADMPKGNLLTFDNRWEYHNPTSGVEGQFNVQWLRDRKEGGHATHSEDLPEHYTADINADRIQIGAKLGYVFPGKRYKSLGSQWGFVHHQQSAFIGNNVYTGEQTSFSGNWLYQSVFSDTRHQYVAGLSFKYDKYAERLGPNRYAQNEVVPGAFFEYSFIPDTKFTAVLGIRADKHNLYGLLINPRLHLRYAPTDGTVFRVSAGRGMRTPLPIAENLGSLASSRQWKIDGENGSGKPYGLNMEKAWNIGASLNQEFTIDYRSGFLSVDFFRTEFTDRTIVDLDISPQQLWIYNLDGKSYANTFQAELQYEVLKRLDAKVAYKWQDSKITYRDAGLRKQIFTPASRFFANLSYVSSVATYKGHWRISVTGHYTGSQRIPDTSTNPAAFQLADHSPGFWLFNGQLTRVFSKNFELYAGAENINNFKQSPVILDAEHPYSPYFDSGLIWGPIFGREWYVGFRYVL</sequence>
<keyword evidence="4" id="KW-0812">Transmembrane</keyword>
<evidence type="ECO:0000313" key="13">
    <source>
        <dbReference type="Proteomes" id="UP000808337"/>
    </source>
</evidence>
<keyword evidence="5 10" id="KW-0732">Signal</keyword>
<evidence type="ECO:0000259" key="11">
    <source>
        <dbReference type="Pfam" id="PF00593"/>
    </source>
</evidence>
<evidence type="ECO:0000256" key="5">
    <source>
        <dbReference type="ARBA" id="ARBA00022729"/>
    </source>
</evidence>
<protein>
    <submittedName>
        <fullName evidence="12">TonB-dependent receptor</fullName>
    </submittedName>
</protein>
<dbReference type="InterPro" id="IPR036942">
    <property type="entry name" value="Beta-barrel_TonB_sf"/>
</dbReference>
<reference evidence="12 13" key="1">
    <citation type="submission" date="2020-10" db="EMBL/GenBank/DDBJ databases">
        <title>Connecting structure to function with the recovery of over 1000 high-quality activated sludge metagenome-assembled genomes encoding full-length rRNA genes using long-read sequencing.</title>
        <authorList>
            <person name="Singleton C.M."/>
            <person name="Petriglieri F."/>
            <person name="Kristensen J.M."/>
            <person name="Kirkegaard R.H."/>
            <person name="Michaelsen T.Y."/>
            <person name="Andersen M.H."/>
            <person name="Karst S.M."/>
            <person name="Dueholm M.S."/>
            <person name="Nielsen P.H."/>
            <person name="Albertsen M."/>
        </authorList>
    </citation>
    <scope>NUCLEOTIDE SEQUENCE [LARGE SCALE GENOMIC DNA]</scope>
    <source>
        <strain evidence="12">Ribe_18-Q3-R11-54_MAXAC.273</strain>
    </source>
</reference>
<name>A0A9D7SVT5_9BACT</name>
<keyword evidence="2" id="KW-0813">Transport</keyword>
<evidence type="ECO:0000256" key="1">
    <source>
        <dbReference type="ARBA" id="ARBA00004571"/>
    </source>
</evidence>
<keyword evidence="7" id="KW-0472">Membrane</keyword>
<feature type="signal peptide" evidence="10">
    <location>
        <begin position="1"/>
        <end position="20"/>
    </location>
</feature>
<organism evidence="12 13">
    <name type="scientific">Candidatus Opimibacter skivensis</name>
    <dbReference type="NCBI Taxonomy" id="2982028"/>
    <lineage>
        <taxon>Bacteria</taxon>
        <taxon>Pseudomonadati</taxon>
        <taxon>Bacteroidota</taxon>
        <taxon>Saprospiria</taxon>
        <taxon>Saprospirales</taxon>
        <taxon>Saprospiraceae</taxon>
        <taxon>Candidatus Opimibacter</taxon>
    </lineage>
</organism>
<dbReference type="SUPFAM" id="SSF49464">
    <property type="entry name" value="Carboxypeptidase regulatory domain-like"/>
    <property type="match status" value="1"/>
</dbReference>
<dbReference type="Gene3D" id="2.170.130.10">
    <property type="entry name" value="TonB-dependent receptor, plug domain"/>
    <property type="match status" value="1"/>
</dbReference>
<keyword evidence="6" id="KW-0798">TonB box</keyword>
<keyword evidence="8 12" id="KW-0675">Receptor</keyword>
<dbReference type="InterPro" id="IPR008969">
    <property type="entry name" value="CarboxyPept-like_regulatory"/>
</dbReference>
<accession>A0A9D7SVT5</accession>
<comment type="caution">
    <text evidence="12">The sequence shown here is derived from an EMBL/GenBank/DDBJ whole genome shotgun (WGS) entry which is preliminary data.</text>
</comment>
<dbReference type="InterPro" id="IPR037066">
    <property type="entry name" value="Plug_dom_sf"/>
</dbReference>
<evidence type="ECO:0000256" key="9">
    <source>
        <dbReference type="ARBA" id="ARBA00023237"/>
    </source>
</evidence>
<evidence type="ECO:0000256" key="3">
    <source>
        <dbReference type="ARBA" id="ARBA00022452"/>
    </source>
</evidence>
<proteinExistence type="predicted"/>
<evidence type="ECO:0000256" key="4">
    <source>
        <dbReference type="ARBA" id="ARBA00022692"/>
    </source>
</evidence>
<evidence type="ECO:0000256" key="10">
    <source>
        <dbReference type="SAM" id="SignalP"/>
    </source>
</evidence>